<proteinExistence type="predicted"/>
<reference evidence="1 2" key="1">
    <citation type="journal article" date="2014" name="Genome Biol. Evol.">
        <title>The genome of the myxosporean Thelohanellus kitauei shows adaptations to nutrient acquisition within its fish host.</title>
        <authorList>
            <person name="Yang Y."/>
            <person name="Xiong J."/>
            <person name="Zhou Z."/>
            <person name="Huo F."/>
            <person name="Miao W."/>
            <person name="Ran C."/>
            <person name="Liu Y."/>
            <person name="Zhang J."/>
            <person name="Feng J."/>
            <person name="Wang M."/>
            <person name="Wang M."/>
            <person name="Wang L."/>
            <person name="Yao B."/>
        </authorList>
    </citation>
    <scope>NUCLEOTIDE SEQUENCE [LARGE SCALE GENOMIC DNA]</scope>
    <source>
        <strain evidence="1">Wuqing</strain>
    </source>
</reference>
<protein>
    <submittedName>
        <fullName evidence="1">Uncharacterized protein</fullName>
    </submittedName>
</protein>
<evidence type="ECO:0000313" key="2">
    <source>
        <dbReference type="Proteomes" id="UP000031668"/>
    </source>
</evidence>
<gene>
    <name evidence="1" type="ORF">RF11_13360</name>
</gene>
<dbReference type="Proteomes" id="UP000031668">
    <property type="component" value="Unassembled WGS sequence"/>
</dbReference>
<dbReference type="AlphaFoldDB" id="A0A0C2JGA6"/>
<accession>A0A0C2JGA6</accession>
<sequence>MEEDMSSQTQIDDNYSISHQSFIQSGKSCKITIITRPISFYGRIDESRISGQRKIYPRIRYDGSTIPQVHKDSWEEESKEKLMIFTNFSVGDLTNGIFLLIKVIEFKTFASDKNTPPQYLKVLHGITGVSGVIKRVEFEIIPPSDYQLFSRYFHINRIEKMTKDIFDDTIQQILQNTLSENATSSIEISVKKFNCPLFMLQINVLQLKEEMLESNVETENQVKCTLAKNYINESLWSSDPDFDINEYYMTLNSADFRSCNNYCDLSR</sequence>
<evidence type="ECO:0000313" key="1">
    <source>
        <dbReference type="EMBL" id="KII68238.1"/>
    </source>
</evidence>
<name>A0A0C2JGA6_THEKT</name>
<dbReference type="EMBL" id="JWZT01002881">
    <property type="protein sequence ID" value="KII68238.1"/>
    <property type="molecule type" value="Genomic_DNA"/>
</dbReference>
<organism evidence="1 2">
    <name type="scientific">Thelohanellus kitauei</name>
    <name type="common">Myxosporean</name>
    <dbReference type="NCBI Taxonomy" id="669202"/>
    <lineage>
        <taxon>Eukaryota</taxon>
        <taxon>Metazoa</taxon>
        <taxon>Cnidaria</taxon>
        <taxon>Myxozoa</taxon>
        <taxon>Myxosporea</taxon>
        <taxon>Bivalvulida</taxon>
        <taxon>Platysporina</taxon>
        <taxon>Myxobolidae</taxon>
        <taxon>Thelohanellus</taxon>
    </lineage>
</organism>
<keyword evidence="2" id="KW-1185">Reference proteome</keyword>
<dbReference type="OrthoDB" id="18896at2759"/>
<comment type="caution">
    <text evidence="1">The sequence shown here is derived from an EMBL/GenBank/DDBJ whole genome shotgun (WGS) entry which is preliminary data.</text>
</comment>